<evidence type="ECO:0000256" key="2">
    <source>
        <dbReference type="ARBA" id="ARBA00047899"/>
    </source>
</evidence>
<dbReference type="PANTHER" id="PTHR21310">
    <property type="entry name" value="AMINOGLYCOSIDE PHOSPHOTRANSFERASE-RELATED-RELATED"/>
    <property type="match status" value="1"/>
</dbReference>
<dbReference type="Gene3D" id="3.90.1200.10">
    <property type="match status" value="1"/>
</dbReference>
<evidence type="ECO:0000256" key="3">
    <source>
        <dbReference type="ARBA" id="ARBA00048679"/>
    </source>
</evidence>
<dbReference type="PANTHER" id="PTHR21310:SF58">
    <property type="entry name" value="AMINOGLYCOSIDE PHOSPHOTRANSFERASE DOMAIN-CONTAINING PROTEIN"/>
    <property type="match status" value="1"/>
</dbReference>
<proteinExistence type="predicted"/>
<comment type="catalytic activity">
    <reaction evidence="3">
        <text>L-seryl-[protein] + ATP = O-phospho-L-seryl-[protein] + ADP + H(+)</text>
        <dbReference type="Rhea" id="RHEA:17989"/>
        <dbReference type="Rhea" id="RHEA-COMP:9863"/>
        <dbReference type="Rhea" id="RHEA-COMP:11604"/>
        <dbReference type="ChEBI" id="CHEBI:15378"/>
        <dbReference type="ChEBI" id="CHEBI:29999"/>
        <dbReference type="ChEBI" id="CHEBI:30616"/>
        <dbReference type="ChEBI" id="CHEBI:83421"/>
        <dbReference type="ChEBI" id="CHEBI:456216"/>
        <dbReference type="EC" id="2.7.11.1"/>
    </reaction>
</comment>
<evidence type="ECO:0000313" key="5">
    <source>
        <dbReference type="EMBL" id="KAL2815991.1"/>
    </source>
</evidence>
<dbReference type="InterPro" id="IPR008266">
    <property type="entry name" value="Tyr_kinase_AS"/>
</dbReference>
<evidence type="ECO:0000256" key="1">
    <source>
        <dbReference type="ARBA" id="ARBA00012513"/>
    </source>
</evidence>
<dbReference type="InterPro" id="IPR011009">
    <property type="entry name" value="Kinase-like_dom_sf"/>
</dbReference>
<evidence type="ECO:0000313" key="6">
    <source>
        <dbReference type="Proteomes" id="UP001610334"/>
    </source>
</evidence>
<accession>A0ABR4HKH4</accession>
<reference evidence="5 6" key="1">
    <citation type="submission" date="2024-07" db="EMBL/GenBank/DDBJ databases">
        <title>Section-level genome sequencing and comparative genomics of Aspergillus sections Usti and Cavernicolus.</title>
        <authorList>
            <consortium name="Lawrence Berkeley National Laboratory"/>
            <person name="Nybo J.L."/>
            <person name="Vesth T.C."/>
            <person name="Theobald S."/>
            <person name="Frisvad J.C."/>
            <person name="Larsen T.O."/>
            <person name="Kjaerboelling I."/>
            <person name="Rothschild-Mancinelli K."/>
            <person name="Lyhne E.K."/>
            <person name="Kogle M.E."/>
            <person name="Barry K."/>
            <person name="Clum A."/>
            <person name="Na H."/>
            <person name="Ledsgaard L."/>
            <person name="Lin J."/>
            <person name="Lipzen A."/>
            <person name="Kuo A."/>
            <person name="Riley R."/>
            <person name="Mondo S."/>
            <person name="Labutti K."/>
            <person name="Haridas S."/>
            <person name="Pangalinan J."/>
            <person name="Salamov A.A."/>
            <person name="Simmons B.A."/>
            <person name="Magnuson J.K."/>
            <person name="Chen J."/>
            <person name="Drula E."/>
            <person name="Henrissat B."/>
            <person name="Wiebenga A."/>
            <person name="Lubbers R.J."/>
            <person name="Gomes A.C."/>
            <person name="Makela M.R."/>
            <person name="Stajich J."/>
            <person name="Grigoriev I.V."/>
            <person name="Mortensen U.H."/>
            <person name="De Vries R.P."/>
            <person name="Baker S.E."/>
            <person name="Andersen M.R."/>
        </authorList>
    </citation>
    <scope>NUCLEOTIDE SEQUENCE [LARGE SCALE GENOMIC DNA]</scope>
    <source>
        <strain evidence="5 6">CBS 588.65</strain>
    </source>
</reference>
<dbReference type="InterPro" id="IPR051678">
    <property type="entry name" value="AGP_Transferase"/>
</dbReference>
<dbReference type="InterPro" id="IPR002575">
    <property type="entry name" value="Aminoglycoside_PTrfase"/>
</dbReference>
<evidence type="ECO:0000259" key="4">
    <source>
        <dbReference type="Pfam" id="PF01636"/>
    </source>
</evidence>
<dbReference type="Pfam" id="PF01636">
    <property type="entry name" value="APH"/>
    <property type="match status" value="1"/>
</dbReference>
<keyword evidence="6" id="KW-1185">Reference proteome</keyword>
<feature type="domain" description="Aminoglycoside phosphotransferase" evidence="4">
    <location>
        <begin position="1"/>
        <end position="146"/>
    </location>
</feature>
<dbReference type="PROSITE" id="PS00109">
    <property type="entry name" value="PROTEIN_KINASE_TYR"/>
    <property type="match status" value="1"/>
</dbReference>
<dbReference type="SUPFAM" id="SSF56112">
    <property type="entry name" value="Protein kinase-like (PK-like)"/>
    <property type="match status" value="1"/>
</dbReference>
<comment type="catalytic activity">
    <reaction evidence="2">
        <text>L-threonyl-[protein] + ATP = O-phospho-L-threonyl-[protein] + ADP + H(+)</text>
        <dbReference type="Rhea" id="RHEA:46608"/>
        <dbReference type="Rhea" id="RHEA-COMP:11060"/>
        <dbReference type="Rhea" id="RHEA-COMP:11605"/>
        <dbReference type="ChEBI" id="CHEBI:15378"/>
        <dbReference type="ChEBI" id="CHEBI:30013"/>
        <dbReference type="ChEBI" id="CHEBI:30616"/>
        <dbReference type="ChEBI" id="CHEBI:61977"/>
        <dbReference type="ChEBI" id="CHEBI:456216"/>
        <dbReference type="EC" id="2.7.11.1"/>
    </reaction>
</comment>
<dbReference type="EC" id="2.7.11.1" evidence="1"/>
<sequence length="179" mass="20640">MDYIPGKPLDKAWDAFTADQKLSISTRLHDYVSQLRSLKGDYIGGANRGKAIIGRRAALEGGPFESEQDFNRFILADLVKSAPVLLQHYAEHALQDTHEIVFTHADIAPRNILVDENAQITALLDWEDAGWYPEYWEYIKAFSHWKPIPDWPDYLPTILPPRYEREYIGMSFLALLLRH</sequence>
<gene>
    <name evidence="5" type="ORF">BJX63DRAFT_430584</name>
</gene>
<protein>
    <recommendedName>
        <fullName evidence="1">non-specific serine/threonine protein kinase</fullName>
        <ecNumber evidence="1">2.7.11.1</ecNumber>
    </recommendedName>
</protein>
<dbReference type="EMBL" id="JBFXLT010000025">
    <property type="protein sequence ID" value="KAL2815991.1"/>
    <property type="molecule type" value="Genomic_DNA"/>
</dbReference>
<organism evidence="5 6">
    <name type="scientific">Aspergillus granulosus</name>
    <dbReference type="NCBI Taxonomy" id="176169"/>
    <lineage>
        <taxon>Eukaryota</taxon>
        <taxon>Fungi</taxon>
        <taxon>Dikarya</taxon>
        <taxon>Ascomycota</taxon>
        <taxon>Pezizomycotina</taxon>
        <taxon>Eurotiomycetes</taxon>
        <taxon>Eurotiomycetidae</taxon>
        <taxon>Eurotiales</taxon>
        <taxon>Aspergillaceae</taxon>
        <taxon>Aspergillus</taxon>
        <taxon>Aspergillus subgen. Nidulantes</taxon>
    </lineage>
</organism>
<comment type="caution">
    <text evidence="5">The sequence shown here is derived from an EMBL/GenBank/DDBJ whole genome shotgun (WGS) entry which is preliminary data.</text>
</comment>
<dbReference type="Proteomes" id="UP001610334">
    <property type="component" value="Unassembled WGS sequence"/>
</dbReference>
<name>A0ABR4HKH4_9EURO</name>